<dbReference type="Proteomes" id="UP000800200">
    <property type="component" value="Unassembled WGS sequence"/>
</dbReference>
<dbReference type="AlphaFoldDB" id="A0A6A6DDT2"/>
<reference evidence="1" key="1">
    <citation type="journal article" date="2020" name="Stud. Mycol.">
        <title>101 Dothideomycetes genomes: a test case for predicting lifestyles and emergence of pathogens.</title>
        <authorList>
            <person name="Haridas S."/>
            <person name="Albert R."/>
            <person name="Binder M."/>
            <person name="Bloem J."/>
            <person name="Labutti K."/>
            <person name="Salamov A."/>
            <person name="Andreopoulos B."/>
            <person name="Baker S."/>
            <person name="Barry K."/>
            <person name="Bills G."/>
            <person name="Bluhm B."/>
            <person name="Cannon C."/>
            <person name="Castanera R."/>
            <person name="Culley D."/>
            <person name="Daum C."/>
            <person name="Ezra D."/>
            <person name="Gonzalez J."/>
            <person name="Henrissat B."/>
            <person name="Kuo A."/>
            <person name="Liang C."/>
            <person name="Lipzen A."/>
            <person name="Lutzoni F."/>
            <person name="Magnuson J."/>
            <person name="Mondo S."/>
            <person name="Nolan M."/>
            <person name="Ohm R."/>
            <person name="Pangilinan J."/>
            <person name="Park H.-J."/>
            <person name="Ramirez L."/>
            <person name="Alfaro M."/>
            <person name="Sun H."/>
            <person name="Tritt A."/>
            <person name="Yoshinaga Y."/>
            <person name="Zwiers L.-H."/>
            <person name="Turgeon B."/>
            <person name="Goodwin S."/>
            <person name="Spatafora J."/>
            <person name="Crous P."/>
            <person name="Grigoriev I."/>
        </authorList>
    </citation>
    <scope>NUCLEOTIDE SEQUENCE</scope>
    <source>
        <strain evidence="1">CBS 207.26</strain>
    </source>
</reference>
<gene>
    <name evidence="1" type="ORF">K469DRAFT_807199</name>
</gene>
<protein>
    <submittedName>
        <fullName evidence="1">Uncharacterized protein</fullName>
    </submittedName>
</protein>
<proteinExistence type="predicted"/>
<organism evidence="1 2">
    <name type="scientific">Zopfia rhizophila CBS 207.26</name>
    <dbReference type="NCBI Taxonomy" id="1314779"/>
    <lineage>
        <taxon>Eukaryota</taxon>
        <taxon>Fungi</taxon>
        <taxon>Dikarya</taxon>
        <taxon>Ascomycota</taxon>
        <taxon>Pezizomycotina</taxon>
        <taxon>Dothideomycetes</taxon>
        <taxon>Dothideomycetes incertae sedis</taxon>
        <taxon>Zopfiaceae</taxon>
        <taxon>Zopfia</taxon>
    </lineage>
</organism>
<evidence type="ECO:0000313" key="1">
    <source>
        <dbReference type="EMBL" id="KAF2177587.1"/>
    </source>
</evidence>
<evidence type="ECO:0000313" key="2">
    <source>
        <dbReference type="Proteomes" id="UP000800200"/>
    </source>
</evidence>
<dbReference type="EMBL" id="ML994686">
    <property type="protein sequence ID" value="KAF2177587.1"/>
    <property type="molecule type" value="Genomic_DNA"/>
</dbReference>
<sequence length="79" mass="8995">MRKTREKASFMHTYHFSPRGTFAVILPSTNVALEAMYGQMLAPSVSWHCGAIYIRNPCLTAMRHSISSWSTCEKRFVTP</sequence>
<dbReference type="OrthoDB" id="414270at2759"/>
<keyword evidence="2" id="KW-1185">Reference proteome</keyword>
<accession>A0A6A6DDT2</accession>
<name>A0A6A6DDT2_9PEZI</name>